<dbReference type="STRING" id="563176.SAMN04488090_2144"/>
<dbReference type="OrthoDB" id="9758822at2"/>
<dbReference type="EMBL" id="FNGS01000004">
    <property type="protein sequence ID" value="SDL97086.1"/>
    <property type="molecule type" value="Genomic_DNA"/>
</dbReference>
<dbReference type="InterPro" id="IPR050985">
    <property type="entry name" value="Alpha-glycosidase_related"/>
</dbReference>
<dbReference type="PIRSF" id="PIRSF005536">
    <property type="entry name" value="Agal"/>
    <property type="match status" value="1"/>
</dbReference>
<dbReference type="Gene3D" id="2.60.40.1180">
    <property type="entry name" value="Golgi alpha-mannosidase II"/>
    <property type="match status" value="1"/>
</dbReference>
<dbReference type="Proteomes" id="UP000198901">
    <property type="component" value="Unassembled WGS sequence"/>
</dbReference>
<dbReference type="InterPro" id="IPR013785">
    <property type="entry name" value="Aldolase_TIM"/>
</dbReference>
<dbReference type="Pfam" id="PF02065">
    <property type="entry name" value="Melibiase"/>
    <property type="match status" value="1"/>
</dbReference>
<feature type="binding site" evidence="7">
    <location>
        <position position="179"/>
    </location>
    <ligand>
        <name>substrate</name>
    </ligand>
</feature>
<dbReference type="Pfam" id="PF16875">
    <property type="entry name" value="Glyco_hydro_36N"/>
    <property type="match status" value="1"/>
</dbReference>
<evidence type="ECO:0000256" key="4">
    <source>
        <dbReference type="ARBA" id="ARBA00023295"/>
    </source>
</evidence>
<accession>A0A1G9PE38</accession>
<dbReference type="InterPro" id="IPR038417">
    <property type="entry name" value="Alpga-gal_N_sf"/>
</dbReference>
<dbReference type="GO" id="GO:0004557">
    <property type="term" value="F:alpha-galactosidase activity"/>
    <property type="evidence" value="ECO:0007669"/>
    <property type="project" value="UniProtKB-UniRule"/>
</dbReference>
<dbReference type="Pfam" id="PF16874">
    <property type="entry name" value="Glyco_hydro_36C"/>
    <property type="match status" value="1"/>
</dbReference>
<dbReference type="InterPro" id="IPR031704">
    <property type="entry name" value="Glyco_hydro_36_N"/>
</dbReference>
<feature type="signal peptide" evidence="8">
    <location>
        <begin position="1"/>
        <end position="26"/>
    </location>
</feature>
<keyword evidence="3 5" id="KW-0378">Hydrolase</keyword>
<dbReference type="PROSITE" id="PS00512">
    <property type="entry name" value="ALPHA_GALACTOSIDASE"/>
    <property type="match status" value="1"/>
</dbReference>
<evidence type="ECO:0000256" key="6">
    <source>
        <dbReference type="PIRSR" id="PIRSR005536-1"/>
    </source>
</evidence>
<evidence type="ECO:0000313" key="11">
    <source>
        <dbReference type="EMBL" id="SDL97086.1"/>
    </source>
</evidence>
<organism evidence="11 12">
    <name type="scientific">Siphonobacter aquaeclarae</name>
    <dbReference type="NCBI Taxonomy" id="563176"/>
    <lineage>
        <taxon>Bacteria</taxon>
        <taxon>Pseudomonadati</taxon>
        <taxon>Bacteroidota</taxon>
        <taxon>Cytophagia</taxon>
        <taxon>Cytophagales</taxon>
        <taxon>Cytophagaceae</taxon>
        <taxon>Siphonobacter</taxon>
    </lineage>
</organism>
<comment type="catalytic activity">
    <reaction evidence="1 5">
        <text>Hydrolysis of terminal, non-reducing alpha-D-galactose residues in alpha-D-galactosides, including galactose oligosaccharides, galactomannans and galactolipids.</text>
        <dbReference type="EC" id="3.2.1.22"/>
    </reaction>
</comment>
<keyword evidence="8" id="KW-0732">Signal</keyword>
<reference evidence="11 12" key="1">
    <citation type="submission" date="2016-10" db="EMBL/GenBank/DDBJ databases">
        <authorList>
            <person name="de Groot N.N."/>
        </authorList>
    </citation>
    <scope>NUCLEOTIDE SEQUENCE [LARGE SCALE GENOMIC DNA]</scope>
    <source>
        <strain evidence="11 12">DSM 21668</strain>
    </source>
</reference>
<evidence type="ECO:0000256" key="1">
    <source>
        <dbReference type="ARBA" id="ARBA00001255"/>
    </source>
</evidence>
<dbReference type="InterPro" id="IPR002252">
    <property type="entry name" value="Glyco_hydro_36"/>
</dbReference>
<feature type="active site" description="Nucleophile" evidence="6">
    <location>
        <position position="462"/>
    </location>
</feature>
<dbReference type="InterPro" id="IPR013780">
    <property type="entry name" value="Glyco_hydro_b"/>
</dbReference>
<dbReference type="InterPro" id="IPR017853">
    <property type="entry name" value="GH"/>
</dbReference>
<dbReference type="Gene3D" id="2.70.98.60">
    <property type="entry name" value="alpha-galactosidase from lactobacil brevis"/>
    <property type="match status" value="1"/>
</dbReference>
<dbReference type="PANTHER" id="PTHR43053:SF3">
    <property type="entry name" value="ALPHA-GALACTOSIDASE C-RELATED"/>
    <property type="match status" value="1"/>
</dbReference>
<feature type="domain" description="Glycosyl hydrolase family 36 N-terminal" evidence="10">
    <location>
        <begin position="69"/>
        <end position="267"/>
    </location>
</feature>
<dbReference type="InterPro" id="IPR031705">
    <property type="entry name" value="Glyco_hydro_36_C"/>
</dbReference>
<feature type="binding site" evidence="7">
    <location>
        <position position="426"/>
    </location>
    <ligand>
        <name>substrate</name>
    </ligand>
</feature>
<evidence type="ECO:0000256" key="7">
    <source>
        <dbReference type="PIRSR" id="PIRSR005536-2"/>
    </source>
</evidence>
<dbReference type="InterPro" id="IPR000111">
    <property type="entry name" value="Glyco_hydro_27/36_CS"/>
</dbReference>
<feature type="active site" description="Proton donor" evidence="6">
    <location>
        <position position="532"/>
    </location>
</feature>
<keyword evidence="12" id="KW-1185">Reference proteome</keyword>
<feature type="domain" description="Glycosyl hydrolase family 36 C-terminal" evidence="9">
    <location>
        <begin position="633"/>
        <end position="720"/>
    </location>
</feature>
<dbReference type="PANTHER" id="PTHR43053">
    <property type="entry name" value="GLYCOSIDASE FAMILY 31"/>
    <property type="match status" value="1"/>
</dbReference>
<feature type="binding site" evidence="7">
    <location>
        <begin position="460"/>
        <end position="464"/>
    </location>
    <ligand>
        <name>substrate</name>
    </ligand>
</feature>
<name>A0A1G9PE38_9BACT</name>
<dbReference type="EC" id="3.2.1.22" evidence="2 5"/>
<dbReference type="FunFam" id="3.20.20.70:FF:000118">
    <property type="entry name" value="Alpha-galactosidase"/>
    <property type="match status" value="1"/>
</dbReference>
<sequence length="723" mass="81877">MQVFPGKNVRWIALAAGWLLGSTAFAQNPLIRVGTEHTQLVLSVDGKKQLTQVYFGKAMTAAPTGDGTPAYPAYGTDISDAALRITHADGNLTTRLVYSRHTEMVVDANSTLTTIYLKDSHYPDEVRICYKTYRKQDVIEQWTEIEHTEKSAITLHNYASAALGFRSAPYFLSYFYGDWANEFNLVETELTEGTKIVDSKLTVRSNQMSNPSFLLSVNGKLQEDTGEVVGGTLAWPGNWQFRFELDRTKKLQLTAGANPFAAEYKLAPKTVFKTPSFLYTWSDGGSGEVSRRFHRWARTYGLRDGQASRDILLNNWEATYFDFDETKLSAIIKDAASMGFELFLLDDGWFGTKYPRNNDDAGLGDWTVNPKKLPHGLSYLAEECRKRNLKFGIWVEPEMVNPKSELYEKHPEWVLTAANRELDLQRNQLILDLTNPAVQEYVYSVLEKTVTENKGISYLKWDCNRYLTNPGSSYLGADKQSHLFVEYSRGLMKVLERFRKKFPDITAMVCSGGGGRMDYGTMPYFQEYWSSDNTDALDRIRIQWGVTHFFPAIGLASHVSVTPNHITGRATPLKFRFDVAMSGKLGMDLQPGQMSPDEKAFSQKAIQTYKQIRGTVLHGDLYRLQSPYTHDRAAISYVSERQDSVVVFHYLLKKAIYGDKSTVRLKGLKKDGVYKLTEINKGSFTRLGDYEGKTFTGEFLMTQGLPFTLYNEFESAAFVLSLQ</sequence>
<gene>
    <name evidence="11" type="ORF">SAMN04488090_2144</name>
</gene>
<proteinExistence type="inferred from homology"/>
<dbReference type="PRINTS" id="PR00743">
    <property type="entry name" value="GLHYDRLASE36"/>
</dbReference>
<dbReference type="CDD" id="cd14791">
    <property type="entry name" value="GH36"/>
    <property type="match status" value="1"/>
</dbReference>
<evidence type="ECO:0000256" key="2">
    <source>
        <dbReference type="ARBA" id="ARBA00012755"/>
    </source>
</evidence>
<evidence type="ECO:0000256" key="8">
    <source>
        <dbReference type="SAM" id="SignalP"/>
    </source>
</evidence>
<dbReference type="RefSeq" id="WP_093201591.1">
    <property type="nucleotide sequence ID" value="NZ_FNGS01000004.1"/>
</dbReference>
<evidence type="ECO:0000313" key="12">
    <source>
        <dbReference type="Proteomes" id="UP000198901"/>
    </source>
</evidence>
<evidence type="ECO:0000256" key="5">
    <source>
        <dbReference type="PIRNR" id="PIRNR005536"/>
    </source>
</evidence>
<evidence type="ECO:0000256" key="3">
    <source>
        <dbReference type="ARBA" id="ARBA00022801"/>
    </source>
</evidence>
<dbReference type="AlphaFoldDB" id="A0A1G9PE38"/>
<dbReference type="SUPFAM" id="SSF51445">
    <property type="entry name" value="(Trans)glycosidases"/>
    <property type="match status" value="1"/>
</dbReference>
<protein>
    <recommendedName>
        <fullName evidence="2 5">Alpha-galactosidase</fullName>
        <ecNumber evidence="2 5">3.2.1.22</ecNumber>
    </recommendedName>
</protein>
<evidence type="ECO:0000259" key="10">
    <source>
        <dbReference type="Pfam" id="PF16875"/>
    </source>
</evidence>
<dbReference type="GO" id="GO:0016052">
    <property type="term" value="P:carbohydrate catabolic process"/>
    <property type="evidence" value="ECO:0007669"/>
    <property type="project" value="InterPro"/>
</dbReference>
<evidence type="ECO:0000259" key="9">
    <source>
        <dbReference type="Pfam" id="PF16874"/>
    </source>
</evidence>
<keyword evidence="4 5" id="KW-0326">Glycosidase</keyword>
<feature type="chain" id="PRO_5011592217" description="Alpha-galactosidase" evidence="8">
    <location>
        <begin position="27"/>
        <end position="723"/>
    </location>
</feature>
<dbReference type="Gene3D" id="3.20.20.70">
    <property type="entry name" value="Aldolase class I"/>
    <property type="match status" value="1"/>
</dbReference>
<feature type="binding site" evidence="7">
    <location>
        <position position="532"/>
    </location>
    <ligand>
        <name>substrate</name>
    </ligand>
</feature>
<feature type="binding site" evidence="7">
    <location>
        <position position="510"/>
    </location>
    <ligand>
        <name>substrate</name>
    </ligand>
</feature>
<comment type="similarity">
    <text evidence="5">Belongs to the glycosyl hydrolase.</text>
</comment>
<feature type="binding site" evidence="7">
    <location>
        <begin position="346"/>
        <end position="347"/>
    </location>
    <ligand>
        <name>substrate</name>
    </ligand>
</feature>